<gene>
    <name evidence="1" type="ORF">SMN809_LOCUS76438</name>
</gene>
<organism evidence="1 2">
    <name type="scientific">Rotaria magnacalcarata</name>
    <dbReference type="NCBI Taxonomy" id="392030"/>
    <lineage>
        <taxon>Eukaryota</taxon>
        <taxon>Metazoa</taxon>
        <taxon>Spiralia</taxon>
        <taxon>Gnathifera</taxon>
        <taxon>Rotifera</taxon>
        <taxon>Eurotatoria</taxon>
        <taxon>Bdelloidea</taxon>
        <taxon>Philodinida</taxon>
        <taxon>Philodinidae</taxon>
        <taxon>Rotaria</taxon>
    </lineage>
</organism>
<accession>A0A8S3IRJ1</accession>
<sequence length="105" mass="12349">MMLGIQFDNPNNINVNDPVSDEFYDYFREVAKKNTLIYEEVFATLPSDRVRRFDQVAPYADAQKLKETDPLLAQEKLKHIQGVLVEYPLYFLDDENYLPSLNTRE</sequence>
<dbReference type="AlphaFoldDB" id="A0A8S3IRJ1"/>
<name>A0A8S3IRJ1_9BILA</name>
<proteinExistence type="predicted"/>
<evidence type="ECO:0000313" key="1">
    <source>
        <dbReference type="EMBL" id="CAF5204300.1"/>
    </source>
</evidence>
<dbReference type="Proteomes" id="UP000676336">
    <property type="component" value="Unassembled WGS sequence"/>
</dbReference>
<dbReference type="EMBL" id="CAJOBI010334837">
    <property type="protein sequence ID" value="CAF5204300.1"/>
    <property type="molecule type" value="Genomic_DNA"/>
</dbReference>
<feature type="non-terminal residue" evidence="1">
    <location>
        <position position="1"/>
    </location>
</feature>
<reference evidence="1" key="1">
    <citation type="submission" date="2021-02" db="EMBL/GenBank/DDBJ databases">
        <authorList>
            <person name="Nowell W R."/>
        </authorList>
    </citation>
    <scope>NUCLEOTIDE SEQUENCE</scope>
</reference>
<comment type="caution">
    <text evidence="1">The sequence shown here is derived from an EMBL/GenBank/DDBJ whole genome shotgun (WGS) entry which is preliminary data.</text>
</comment>
<evidence type="ECO:0000313" key="2">
    <source>
        <dbReference type="Proteomes" id="UP000676336"/>
    </source>
</evidence>
<protein>
    <submittedName>
        <fullName evidence="1">Uncharacterized protein</fullName>
    </submittedName>
</protein>